<reference evidence="8 11" key="3">
    <citation type="submission" date="2024-01" db="EMBL/GenBank/DDBJ databases">
        <title>The diversity of rhizobia nodulating Mimosa spp. in eleven states of Brazil covering several biomes is determined by host plant, location, and edaphic factors.</title>
        <authorList>
            <person name="Rouws L."/>
            <person name="Barauna A."/>
            <person name="Beukes C."/>
            <person name="De Faria S.M."/>
            <person name="Gross E."/>
            <person name="Dos Reis Junior F.B."/>
            <person name="Simon M."/>
            <person name="Maluk M."/>
            <person name="Odee D.W."/>
            <person name="Kenicer G."/>
            <person name="Young J.P.W."/>
            <person name="Reis V.M."/>
            <person name="Zilli J."/>
            <person name="James E.K."/>
        </authorList>
    </citation>
    <scope>NUCLEOTIDE SEQUENCE [LARGE SCALE GENOMIC DNA]</scope>
    <source>
        <strain evidence="8 11">JHI1651</strain>
    </source>
</reference>
<comment type="caution">
    <text evidence="7">Lacks conserved residue(s) required for the propagation of feature annotation.</text>
</comment>
<dbReference type="PANTHER" id="PTHR11706:SF33">
    <property type="entry name" value="NATURAL RESISTANCE-ASSOCIATED MACROPHAGE PROTEIN 2"/>
    <property type="match status" value="1"/>
</dbReference>
<dbReference type="NCBIfam" id="TIGR01197">
    <property type="entry name" value="nramp"/>
    <property type="match status" value="1"/>
</dbReference>
<evidence type="ECO:0000313" key="11">
    <source>
        <dbReference type="Proteomes" id="UP001462961"/>
    </source>
</evidence>
<proteinExistence type="inferred from homology"/>
<evidence type="ECO:0000256" key="7">
    <source>
        <dbReference type="HAMAP-Rule" id="MF_00221"/>
    </source>
</evidence>
<comment type="function">
    <text evidence="7">H(+)-stimulated, divalent metal cation uptake system.</text>
</comment>
<keyword evidence="9" id="KW-0614">Plasmid</keyword>
<dbReference type="HAMAP" id="MF_00221">
    <property type="entry name" value="NRAMP"/>
    <property type="match status" value="1"/>
</dbReference>
<keyword evidence="11" id="KW-1185">Reference proteome</keyword>
<reference evidence="9" key="2">
    <citation type="submission" date="2016-06" db="EMBL/GenBank/DDBJ databases">
        <authorList>
            <person name="Huang P."/>
            <person name="Jiang X."/>
            <person name="Liu X."/>
        </authorList>
    </citation>
    <scope>NUCLEOTIDE SEQUENCE</scope>
    <source>
        <strain evidence="9">852011</strain>
        <plasmid evidence="9">unnamed</plasmid>
    </source>
</reference>
<sequence length="432" mass="45450">MNRIAVDTVASPSLTERSRTTMHAALAGTRRGPRTMLAFAGPAIVASVAYIDPGNFATNIQAGAGYGYALLWVVVLSNLIAMLFQSLSAKLGLVTGRNLAELCRDSLPRRCVIAMWIISELSAMATDLAEFMGGSIGVALLCHLPMLPAMCITAAVTYSLLQFEKRGFRPLELTIAALVGVIGLSYLAELTMTQVSWNAVASHAITPSIPDGGALTLAVGIVGATVMPHVLFLHSGLMQTRVSARNDRERATLLKFSNIEVVVALGVAGLINLAMVIMASGAFHQGNPDIVSIETAWRTLTPLLGSAAAGIFLAALIASGISSSVVGTMAGQMIMQGFVGFHVPLWVRRLVTMAPAFVVVACGVDPTRALVSSQVVLSIALPVPMIALVWFTSRTAVMGRFRNRMITNAAALVCTVVVLCLNFVLIAQAFGG</sequence>
<dbReference type="InterPro" id="IPR001046">
    <property type="entry name" value="NRAMP_fam"/>
</dbReference>
<dbReference type="Proteomes" id="UP001462961">
    <property type="component" value="Unassembled WGS sequence"/>
</dbReference>
<feature type="transmembrane region" description="Helical" evidence="7">
    <location>
        <begin position="138"/>
        <end position="161"/>
    </location>
</feature>
<keyword evidence="2 7" id="KW-0813">Transport</keyword>
<dbReference type="GO" id="GO:0005886">
    <property type="term" value="C:plasma membrane"/>
    <property type="evidence" value="ECO:0007669"/>
    <property type="project" value="UniProtKB-SubCell"/>
</dbReference>
<feature type="transmembrane region" description="Helical" evidence="7">
    <location>
        <begin position="65"/>
        <end position="87"/>
    </location>
</feature>
<dbReference type="RefSeq" id="WP_107203163.1">
    <property type="nucleotide sequence ID" value="NZ_CP015960.1"/>
</dbReference>
<organism evidence="9 10">
    <name type="scientific">Paraburkholderia caribensis</name>
    <dbReference type="NCBI Taxonomy" id="75105"/>
    <lineage>
        <taxon>Bacteria</taxon>
        <taxon>Pseudomonadati</taxon>
        <taxon>Pseudomonadota</taxon>
        <taxon>Betaproteobacteria</taxon>
        <taxon>Burkholderiales</taxon>
        <taxon>Burkholderiaceae</taxon>
        <taxon>Paraburkholderia</taxon>
    </lineage>
</organism>
<keyword evidence="5 7" id="KW-1133">Transmembrane helix</keyword>
<feature type="transmembrane region" description="Helical" evidence="7">
    <location>
        <begin position="173"/>
        <end position="192"/>
    </location>
</feature>
<dbReference type="EMBL" id="CP015960">
    <property type="protein sequence ID" value="QLB68166.1"/>
    <property type="molecule type" value="Genomic_DNA"/>
</dbReference>
<dbReference type="GO" id="GO:0034755">
    <property type="term" value="P:iron ion transmembrane transport"/>
    <property type="evidence" value="ECO:0007669"/>
    <property type="project" value="TreeGrafter"/>
</dbReference>
<dbReference type="NCBIfam" id="NF001923">
    <property type="entry name" value="PRK00701.1"/>
    <property type="match status" value="1"/>
</dbReference>
<evidence type="ECO:0000256" key="5">
    <source>
        <dbReference type="ARBA" id="ARBA00022989"/>
    </source>
</evidence>
<feature type="transmembrane region" description="Helical" evidence="7">
    <location>
        <begin position="405"/>
        <end position="430"/>
    </location>
</feature>
<accession>A0A9Q6SC79</accession>
<evidence type="ECO:0000256" key="3">
    <source>
        <dbReference type="ARBA" id="ARBA00022692"/>
    </source>
</evidence>
<dbReference type="GO" id="GO:0015086">
    <property type="term" value="F:cadmium ion transmembrane transporter activity"/>
    <property type="evidence" value="ECO:0007669"/>
    <property type="project" value="TreeGrafter"/>
</dbReference>
<feature type="transmembrane region" description="Helical" evidence="7">
    <location>
        <begin position="259"/>
        <end position="283"/>
    </location>
</feature>
<feature type="transmembrane region" description="Helical" evidence="7">
    <location>
        <begin position="303"/>
        <end position="329"/>
    </location>
</feature>
<feature type="transmembrane region" description="Helical" evidence="7">
    <location>
        <begin position="375"/>
        <end position="393"/>
    </location>
</feature>
<keyword evidence="3 7" id="KW-0812">Transmembrane</keyword>
<evidence type="ECO:0000313" key="10">
    <source>
        <dbReference type="Proteomes" id="UP000509548"/>
    </source>
</evidence>
<evidence type="ECO:0000313" key="8">
    <source>
        <dbReference type="EMBL" id="MEO1758327.1"/>
    </source>
</evidence>
<evidence type="ECO:0000256" key="2">
    <source>
        <dbReference type="ARBA" id="ARBA00022448"/>
    </source>
</evidence>
<dbReference type="PANTHER" id="PTHR11706">
    <property type="entry name" value="SOLUTE CARRIER PROTEIN FAMILY 11 MEMBER"/>
    <property type="match status" value="1"/>
</dbReference>
<feature type="transmembrane region" description="Helical" evidence="7">
    <location>
        <begin position="212"/>
        <end position="238"/>
    </location>
</feature>
<dbReference type="NCBIfam" id="NF037982">
    <property type="entry name" value="Nramp_1"/>
    <property type="match status" value="1"/>
</dbReference>
<evidence type="ECO:0000256" key="4">
    <source>
        <dbReference type="ARBA" id="ARBA00022847"/>
    </source>
</evidence>
<keyword evidence="7" id="KW-1003">Cell membrane</keyword>
<dbReference type="GO" id="GO:0046872">
    <property type="term" value="F:metal ion binding"/>
    <property type="evidence" value="ECO:0007669"/>
    <property type="project" value="UniProtKB-UniRule"/>
</dbReference>
<gene>
    <name evidence="7" type="primary">mntH</name>
    <name evidence="9" type="ORF">A9O66_35485</name>
    <name evidence="8" type="ORF">VOI32_30895</name>
</gene>
<dbReference type="PRINTS" id="PR00447">
    <property type="entry name" value="NATRESASSCMP"/>
</dbReference>
<comment type="subcellular location">
    <subcellularLocation>
        <location evidence="7">Cell membrane</location>
        <topology evidence="7">Multi-pass membrane protein</topology>
    </subcellularLocation>
    <subcellularLocation>
        <location evidence="1">Membrane</location>
        <topology evidence="1">Multi-pass membrane protein</topology>
    </subcellularLocation>
</comment>
<comment type="similarity">
    <text evidence="7">Belongs to the NRAMP family.</text>
</comment>
<reference evidence="9 10" key="1">
    <citation type="journal article" date="2014" name="Genome Announc.">
        <title>Draft Genome Sequence of the Haloacid-Degrading Burkholderia caribensis Strain MBA4.</title>
        <authorList>
            <person name="Pan Y."/>
            <person name="Kong K.F."/>
            <person name="Tsang J.S."/>
        </authorList>
    </citation>
    <scope>NUCLEOTIDE SEQUENCE [LARGE SCALE GENOMIC DNA]</scope>
    <source>
        <strain evidence="9 10">852011</strain>
    </source>
</reference>
<evidence type="ECO:0000256" key="6">
    <source>
        <dbReference type="ARBA" id="ARBA00023136"/>
    </source>
</evidence>
<evidence type="ECO:0000313" key="9">
    <source>
        <dbReference type="EMBL" id="QLB68166.1"/>
    </source>
</evidence>
<evidence type="ECO:0000256" key="1">
    <source>
        <dbReference type="ARBA" id="ARBA00004141"/>
    </source>
</evidence>
<name>A0A9Q6SC79_9BURK</name>
<geneLocation type="plasmid" evidence="9">
    <name>unnamed</name>
</geneLocation>
<keyword evidence="6 7" id="KW-0472">Membrane</keyword>
<dbReference type="GO" id="GO:0005384">
    <property type="term" value="F:manganese ion transmembrane transporter activity"/>
    <property type="evidence" value="ECO:0007669"/>
    <property type="project" value="TreeGrafter"/>
</dbReference>
<dbReference type="AlphaFoldDB" id="A0A9Q6SC79"/>
<dbReference type="Proteomes" id="UP000509548">
    <property type="component" value="Plasmid unnamed"/>
</dbReference>
<dbReference type="Pfam" id="PF01566">
    <property type="entry name" value="Nramp"/>
    <property type="match status" value="1"/>
</dbReference>
<geneLocation type="plasmid" evidence="10"/>
<keyword evidence="4 7" id="KW-0769">Symport</keyword>
<dbReference type="EMBL" id="JAYLVJ010000052">
    <property type="protein sequence ID" value="MEO1758327.1"/>
    <property type="molecule type" value="Genomic_DNA"/>
</dbReference>
<protein>
    <recommendedName>
        <fullName evidence="7">Divalent metal cation transporter MntH</fullName>
    </recommendedName>
</protein>
<dbReference type="GO" id="GO:0015293">
    <property type="term" value="F:symporter activity"/>
    <property type="evidence" value="ECO:0007669"/>
    <property type="project" value="UniProtKB-UniRule"/>
</dbReference>
<keyword evidence="7" id="KW-0406">Ion transport</keyword>